<comment type="function">
    <text evidence="5">Toxic component of a toxin-antitoxin (TA) system. An RNase.</text>
</comment>
<dbReference type="EC" id="3.1.-.-" evidence="5"/>
<keyword evidence="4 5" id="KW-0378">Hydrolase</keyword>
<gene>
    <name evidence="5" type="primary">vapC</name>
    <name evidence="7" type="ORF">J1836_012110</name>
</gene>
<dbReference type="AlphaFoldDB" id="A0A8B0SHW1"/>
<name>A0A8B0SHW1_9GAMM</name>
<evidence type="ECO:0000256" key="3">
    <source>
        <dbReference type="ARBA" id="ARBA00022723"/>
    </source>
</evidence>
<accession>A0A8B0SHW1</accession>
<feature type="binding site" evidence="5">
    <location>
        <position position="11"/>
    </location>
    <ligand>
        <name>Mg(2+)</name>
        <dbReference type="ChEBI" id="CHEBI:18420"/>
    </ligand>
</feature>
<feature type="domain" description="PIN" evidence="6">
    <location>
        <begin position="9"/>
        <end position="138"/>
    </location>
</feature>
<evidence type="ECO:0000256" key="4">
    <source>
        <dbReference type="ARBA" id="ARBA00022801"/>
    </source>
</evidence>
<keyword evidence="5" id="KW-0800">Toxin</keyword>
<feature type="binding site" evidence="5">
    <location>
        <position position="112"/>
    </location>
    <ligand>
        <name>Mg(2+)</name>
        <dbReference type="ChEBI" id="CHEBI:18420"/>
    </ligand>
</feature>
<dbReference type="SUPFAM" id="SSF88723">
    <property type="entry name" value="PIN domain-like"/>
    <property type="match status" value="1"/>
</dbReference>
<dbReference type="InterPro" id="IPR022907">
    <property type="entry name" value="VapC_family"/>
</dbReference>
<dbReference type="GO" id="GO:0004540">
    <property type="term" value="F:RNA nuclease activity"/>
    <property type="evidence" value="ECO:0007669"/>
    <property type="project" value="InterPro"/>
</dbReference>
<dbReference type="GO" id="GO:0016787">
    <property type="term" value="F:hydrolase activity"/>
    <property type="evidence" value="ECO:0007669"/>
    <property type="project" value="UniProtKB-KW"/>
</dbReference>
<evidence type="ECO:0000256" key="2">
    <source>
        <dbReference type="ARBA" id="ARBA00022722"/>
    </source>
</evidence>
<keyword evidence="5" id="KW-0460">Magnesium</keyword>
<evidence type="ECO:0000256" key="1">
    <source>
        <dbReference type="ARBA" id="ARBA00022649"/>
    </source>
</evidence>
<evidence type="ECO:0000313" key="7">
    <source>
        <dbReference type="EMBL" id="QTX09377.1"/>
    </source>
</evidence>
<keyword evidence="1 5" id="KW-1277">Toxin-antitoxin system</keyword>
<keyword evidence="2 5" id="KW-0540">Nuclease</keyword>
<dbReference type="InterPro" id="IPR029060">
    <property type="entry name" value="PIN-like_dom_sf"/>
</dbReference>
<dbReference type="RefSeq" id="WP_207252266.1">
    <property type="nucleotide sequence ID" value="NZ_JAFMPM010000008.1"/>
</dbReference>
<dbReference type="EMBL" id="CP072748">
    <property type="protein sequence ID" value="QTX09377.1"/>
    <property type="molecule type" value="Genomic_DNA"/>
</dbReference>
<proteinExistence type="inferred from homology"/>
<dbReference type="GO" id="GO:0090729">
    <property type="term" value="F:toxin activity"/>
    <property type="evidence" value="ECO:0007669"/>
    <property type="project" value="UniProtKB-KW"/>
</dbReference>
<dbReference type="Gene3D" id="3.40.50.1010">
    <property type="entry name" value="5'-nuclease"/>
    <property type="match status" value="1"/>
</dbReference>
<keyword evidence="3 5" id="KW-0479">Metal-binding</keyword>
<organism evidence="7">
    <name type="scientific">Thiothrix fructosivorans</name>
    <dbReference type="NCBI Taxonomy" id="111770"/>
    <lineage>
        <taxon>Bacteria</taxon>
        <taxon>Pseudomonadati</taxon>
        <taxon>Pseudomonadota</taxon>
        <taxon>Gammaproteobacteria</taxon>
        <taxon>Thiotrichales</taxon>
        <taxon>Thiotrichaceae</taxon>
        <taxon>Thiothrix</taxon>
    </lineage>
</organism>
<dbReference type="InterPro" id="IPR002716">
    <property type="entry name" value="PIN_dom"/>
</dbReference>
<dbReference type="Pfam" id="PF01850">
    <property type="entry name" value="PIN"/>
    <property type="match status" value="1"/>
</dbReference>
<dbReference type="GO" id="GO:0000287">
    <property type="term" value="F:magnesium ion binding"/>
    <property type="evidence" value="ECO:0007669"/>
    <property type="project" value="UniProtKB-UniRule"/>
</dbReference>
<evidence type="ECO:0000256" key="5">
    <source>
        <dbReference type="HAMAP-Rule" id="MF_00265"/>
    </source>
</evidence>
<evidence type="ECO:0000259" key="6">
    <source>
        <dbReference type="Pfam" id="PF01850"/>
    </source>
</evidence>
<reference evidence="7" key="1">
    <citation type="submission" date="2021-04" db="EMBL/GenBank/DDBJ databases">
        <title>Complete Genome and methylome analysis of Thiothrix fructosivorans ATCC 49748.</title>
        <authorList>
            <person name="Fomenkov A."/>
            <person name="Sun L."/>
            <person name="Vincze T."/>
            <person name="Grabovich M.Y."/>
            <person name="Roberts R.J."/>
        </authorList>
    </citation>
    <scope>NUCLEOTIDE SEQUENCE</scope>
    <source>
        <strain evidence="7">ATCC 49748</strain>
    </source>
</reference>
<protein>
    <recommendedName>
        <fullName evidence="5">Ribonuclease VapC</fullName>
        <shortName evidence="5">RNase VapC</shortName>
        <ecNumber evidence="5">3.1.-.-</ecNumber>
    </recommendedName>
    <alternativeName>
        <fullName evidence="5">Toxin VapC</fullName>
    </alternativeName>
</protein>
<comment type="cofactor">
    <cofactor evidence="5">
        <name>Mg(2+)</name>
        <dbReference type="ChEBI" id="CHEBI:18420"/>
    </cofactor>
</comment>
<comment type="similarity">
    <text evidence="5">Belongs to the PINc/VapC protein family.</text>
</comment>
<sequence length="149" mass="16916">MTMMGGKLFVDTNVLIYASIAESPFHQAARQALADAYQTYDNLWISPQVIREFLVVLTRPQSAFGEVSREAVMSQIAYFYQNFAIAEDSVLVNQHLLRLIEDFQVSGKQVHDTNIVATMQAYGINTLLTHNTKDFKRFTSLIQLHELVS</sequence>
<dbReference type="HAMAP" id="MF_00265">
    <property type="entry name" value="VapC_Nob1"/>
    <property type="match status" value="1"/>
</dbReference>